<dbReference type="RefSeq" id="WP_218025780.1">
    <property type="nucleotide sequence ID" value="NZ_AP025739.1"/>
</dbReference>
<sequence>MSEDDLRDTLVNDENRIVVPIVEETVDVRKRIVETGKVRIAKTVTEREEVVDIPFLRTEVEVRHVLIDRFVDAAPPIRHEGDVMIIPVMEEVLVVEKRLKLKEEIHIAQHRTEFHDTQTVLLRREVVSENRVVSGDDGEQSTSSS</sequence>
<accession>A0A402D607</accession>
<protein>
    <submittedName>
        <fullName evidence="1">Uncharacterized protein</fullName>
    </submittedName>
</protein>
<dbReference type="Pfam" id="PF09557">
    <property type="entry name" value="DUF2382"/>
    <property type="match status" value="1"/>
</dbReference>
<dbReference type="KEGG" id="ccot:CCAX7_35890"/>
<dbReference type="Proteomes" id="UP000287394">
    <property type="component" value="Chromosome"/>
</dbReference>
<reference evidence="1 2" key="1">
    <citation type="journal article" date="2019" name="Int. J. Syst. Evol. Microbiol.">
        <title>Capsulimonas corticalis gen. nov., sp. nov., an aerobic capsulated bacterium, of a novel bacterial order, Capsulimonadales ord. nov., of the class Armatimonadia of the phylum Armatimonadetes.</title>
        <authorList>
            <person name="Li J."/>
            <person name="Kudo C."/>
            <person name="Tonouchi A."/>
        </authorList>
    </citation>
    <scope>NUCLEOTIDE SEQUENCE [LARGE SCALE GENOMIC DNA]</scope>
    <source>
        <strain evidence="1 2">AX-7</strain>
    </source>
</reference>
<dbReference type="AlphaFoldDB" id="A0A402D607"/>
<name>A0A402D607_9BACT</name>
<keyword evidence="2" id="KW-1185">Reference proteome</keyword>
<gene>
    <name evidence="1" type="ORF">CCAX7_35890</name>
</gene>
<dbReference type="InterPro" id="IPR019060">
    <property type="entry name" value="DUF2382"/>
</dbReference>
<proteinExistence type="predicted"/>
<evidence type="ECO:0000313" key="2">
    <source>
        <dbReference type="Proteomes" id="UP000287394"/>
    </source>
</evidence>
<dbReference type="EMBL" id="AP025739">
    <property type="protein sequence ID" value="BDI31538.1"/>
    <property type="molecule type" value="Genomic_DNA"/>
</dbReference>
<organism evidence="1 2">
    <name type="scientific">Capsulimonas corticalis</name>
    <dbReference type="NCBI Taxonomy" id="2219043"/>
    <lineage>
        <taxon>Bacteria</taxon>
        <taxon>Bacillati</taxon>
        <taxon>Armatimonadota</taxon>
        <taxon>Armatimonadia</taxon>
        <taxon>Capsulimonadales</taxon>
        <taxon>Capsulimonadaceae</taxon>
        <taxon>Capsulimonas</taxon>
    </lineage>
</organism>
<evidence type="ECO:0000313" key="1">
    <source>
        <dbReference type="EMBL" id="BDI31538.1"/>
    </source>
</evidence>